<evidence type="ECO:0000313" key="2">
    <source>
        <dbReference type="EMBL" id="KAK9828874.1"/>
    </source>
</evidence>
<evidence type="ECO:0000256" key="1">
    <source>
        <dbReference type="SAM" id="SignalP"/>
    </source>
</evidence>
<dbReference type="InterPro" id="IPR031568">
    <property type="entry name" value="Pet117"/>
</dbReference>
<dbReference type="Proteomes" id="UP001489004">
    <property type="component" value="Unassembled WGS sequence"/>
</dbReference>
<proteinExistence type="predicted"/>
<dbReference type="AlphaFoldDB" id="A0AAW1R5D3"/>
<accession>A0AAW1R5D3</accession>
<feature type="signal peptide" evidence="1">
    <location>
        <begin position="1"/>
        <end position="19"/>
    </location>
</feature>
<keyword evidence="1" id="KW-0732">Signal</keyword>
<protein>
    <submittedName>
        <fullName evidence="2">Uncharacterized protein</fullName>
    </submittedName>
</protein>
<dbReference type="EMBL" id="JALJOR010000001">
    <property type="protein sequence ID" value="KAK9828874.1"/>
    <property type="molecule type" value="Genomic_DNA"/>
</dbReference>
<keyword evidence="3" id="KW-1185">Reference proteome</keyword>
<comment type="caution">
    <text evidence="2">The sequence shown here is derived from an EMBL/GenBank/DDBJ whole genome shotgun (WGS) entry which is preliminary data.</text>
</comment>
<dbReference type="Pfam" id="PF15786">
    <property type="entry name" value="PET117"/>
    <property type="match status" value="1"/>
</dbReference>
<feature type="chain" id="PRO_5043755014" evidence="1">
    <location>
        <begin position="20"/>
        <end position="67"/>
    </location>
</feature>
<evidence type="ECO:0000313" key="3">
    <source>
        <dbReference type="Proteomes" id="UP001489004"/>
    </source>
</evidence>
<reference evidence="2 3" key="1">
    <citation type="journal article" date="2024" name="Nat. Commun.">
        <title>Phylogenomics reveals the evolutionary origins of lichenization in chlorophyte algae.</title>
        <authorList>
            <person name="Puginier C."/>
            <person name="Libourel C."/>
            <person name="Otte J."/>
            <person name="Skaloud P."/>
            <person name="Haon M."/>
            <person name="Grisel S."/>
            <person name="Petersen M."/>
            <person name="Berrin J.G."/>
            <person name="Delaux P.M."/>
            <person name="Dal Grande F."/>
            <person name="Keller J."/>
        </authorList>
    </citation>
    <scope>NUCLEOTIDE SEQUENCE [LARGE SCALE GENOMIC DNA]</scope>
    <source>
        <strain evidence="2 3">SAG 2043</strain>
    </source>
</reference>
<organism evidence="2 3">
    <name type="scientific">[Myrmecia] bisecta</name>
    <dbReference type="NCBI Taxonomy" id="41462"/>
    <lineage>
        <taxon>Eukaryota</taxon>
        <taxon>Viridiplantae</taxon>
        <taxon>Chlorophyta</taxon>
        <taxon>core chlorophytes</taxon>
        <taxon>Trebouxiophyceae</taxon>
        <taxon>Trebouxiales</taxon>
        <taxon>Trebouxiaceae</taxon>
        <taxon>Myrmecia</taxon>
    </lineage>
</organism>
<sequence>MRLTGASWTLLAVTAVTLAGIGWIHAGQRIERENLHQGVLRDDELYAKKLLERRQQQTAQQSEQPKP</sequence>
<name>A0AAW1R5D3_9CHLO</name>
<gene>
    <name evidence="2" type="ORF">WJX72_002514</name>
</gene>